<keyword evidence="5 6" id="KW-0804">Transcription</keyword>
<dbReference type="AlphaFoldDB" id="A0A1H3CBB9"/>
<organism evidence="8 9">
    <name type="scientific">Roseicitreum antarcticum</name>
    <dbReference type="NCBI Taxonomy" id="564137"/>
    <lineage>
        <taxon>Bacteria</taxon>
        <taxon>Pseudomonadati</taxon>
        <taxon>Pseudomonadota</taxon>
        <taxon>Alphaproteobacteria</taxon>
        <taxon>Rhodobacterales</taxon>
        <taxon>Paracoccaceae</taxon>
        <taxon>Roseicitreum</taxon>
    </lineage>
</organism>
<evidence type="ECO:0000256" key="1">
    <source>
        <dbReference type="ARBA" id="ARBA00005952"/>
    </source>
</evidence>
<dbReference type="GO" id="GO:0005829">
    <property type="term" value="C:cytosol"/>
    <property type="evidence" value="ECO:0007669"/>
    <property type="project" value="TreeGrafter"/>
</dbReference>
<evidence type="ECO:0000256" key="5">
    <source>
        <dbReference type="ARBA" id="ARBA00023163"/>
    </source>
</evidence>
<dbReference type="NCBIfam" id="TIGR01951">
    <property type="entry name" value="nusB"/>
    <property type="match status" value="1"/>
</dbReference>
<dbReference type="InterPro" id="IPR011605">
    <property type="entry name" value="NusB_fam"/>
</dbReference>
<dbReference type="GO" id="GO:0031564">
    <property type="term" value="P:transcription antitermination"/>
    <property type="evidence" value="ECO:0007669"/>
    <property type="project" value="UniProtKB-KW"/>
</dbReference>
<proteinExistence type="inferred from homology"/>
<dbReference type="Pfam" id="PF01029">
    <property type="entry name" value="NusB"/>
    <property type="match status" value="1"/>
</dbReference>
<evidence type="ECO:0000313" key="8">
    <source>
        <dbReference type="EMBL" id="SDX51411.1"/>
    </source>
</evidence>
<dbReference type="Proteomes" id="UP000198539">
    <property type="component" value="Unassembled WGS sequence"/>
</dbReference>
<name>A0A1H3CBB9_9RHOB</name>
<keyword evidence="4 6" id="KW-0805">Transcription regulation</keyword>
<dbReference type="GO" id="GO:0003723">
    <property type="term" value="F:RNA binding"/>
    <property type="evidence" value="ECO:0007669"/>
    <property type="project" value="UniProtKB-UniRule"/>
</dbReference>
<evidence type="ECO:0000256" key="2">
    <source>
        <dbReference type="ARBA" id="ARBA00022814"/>
    </source>
</evidence>
<protein>
    <recommendedName>
        <fullName evidence="6">Transcription antitermination protein NusB</fullName>
    </recommendedName>
    <alternativeName>
        <fullName evidence="6">Antitermination factor NusB</fullName>
    </alternativeName>
</protein>
<evidence type="ECO:0000256" key="6">
    <source>
        <dbReference type="HAMAP-Rule" id="MF_00073"/>
    </source>
</evidence>
<comment type="function">
    <text evidence="6">Involved in transcription antitermination. Required for transcription of ribosomal RNA (rRNA) genes. Binds specifically to the boxA antiterminator sequence of the ribosomal RNA (rrn) operons.</text>
</comment>
<dbReference type="HAMAP" id="MF_00073">
    <property type="entry name" value="NusB"/>
    <property type="match status" value="1"/>
</dbReference>
<keyword evidence="3 6" id="KW-0694">RNA-binding</keyword>
<accession>A0A1H3CBB9</accession>
<dbReference type="InterPro" id="IPR035926">
    <property type="entry name" value="NusB-like_sf"/>
</dbReference>
<gene>
    <name evidence="6" type="primary">nusB</name>
    <name evidence="8" type="ORF">SAMN04488238_10997</name>
</gene>
<sequence>MTDTPRKGMMPALDQILPDAVAGKTPKPDRRALTAAARFYAVQALFQMEVSGQTIEAVRREFEAHRIGVETEAEAWVDADIGKFRALIEGAVDNQAAVDQLTDRGLVAKWPIDRIDPTLRALFRAAGAEMLAGKTPPRVIITEFVRIAEAFFPEGREPKFVNAVLDHMAHDAKPGGF</sequence>
<dbReference type="Gene3D" id="1.10.940.10">
    <property type="entry name" value="NusB-like"/>
    <property type="match status" value="1"/>
</dbReference>
<keyword evidence="2 6" id="KW-0889">Transcription antitermination</keyword>
<dbReference type="EMBL" id="FNOM01000009">
    <property type="protein sequence ID" value="SDX51411.1"/>
    <property type="molecule type" value="Genomic_DNA"/>
</dbReference>
<reference evidence="8 9" key="1">
    <citation type="submission" date="2016-10" db="EMBL/GenBank/DDBJ databases">
        <authorList>
            <person name="de Groot N.N."/>
        </authorList>
    </citation>
    <scope>NUCLEOTIDE SEQUENCE [LARGE SCALE GENOMIC DNA]</scope>
    <source>
        <strain evidence="8 9">CGMCC 1.8894</strain>
    </source>
</reference>
<evidence type="ECO:0000313" key="9">
    <source>
        <dbReference type="Proteomes" id="UP000198539"/>
    </source>
</evidence>
<dbReference type="PANTHER" id="PTHR11078">
    <property type="entry name" value="N UTILIZATION SUBSTANCE PROTEIN B-RELATED"/>
    <property type="match status" value="1"/>
</dbReference>
<evidence type="ECO:0000256" key="4">
    <source>
        <dbReference type="ARBA" id="ARBA00023015"/>
    </source>
</evidence>
<dbReference type="PANTHER" id="PTHR11078:SF3">
    <property type="entry name" value="ANTITERMINATION NUSB DOMAIN-CONTAINING PROTEIN"/>
    <property type="match status" value="1"/>
</dbReference>
<dbReference type="SUPFAM" id="SSF48013">
    <property type="entry name" value="NusB-like"/>
    <property type="match status" value="1"/>
</dbReference>
<feature type="domain" description="NusB/RsmB/TIM44" evidence="7">
    <location>
        <begin position="36"/>
        <end position="169"/>
    </location>
</feature>
<dbReference type="InterPro" id="IPR006027">
    <property type="entry name" value="NusB_RsmB_TIM44"/>
</dbReference>
<evidence type="ECO:0000256" key="3">
    <source>
        <dbReference type="ARBA" id="ARBA00022884"/>
    </source>
</evidence>
<keyword evidence="9" id="KW-1185">Reference proteome</keyword>
<dbReference type="STRING" id="564137.SAMN04488238_10997"/>
<evidence type="ECO:0000259" key="7">
    <source>
        <dbReference type="Pfam" id="PF01029"/>
    </source>
</evidence>
<comment type="similarity">
    <text evidence="1 6">Belongs to the NusB family.</text>
</comment>
<dbReference type="GO" id="GO:0006353">
    <property type="term" value="P:DNA-templated transcription termination"/>
    <property type="evidence" value="ECO:0007669"/>
    <property type="project" value="UniProtKB-UniRule"/>
</dbReference>